<dbReference type="GO" id="GO:0016042">
    <property type="term" value="P:lipid catabolic process"/>
    <property type="evidence" value="ECO:0007669"/>
    <property type="project" value="UniProtKB-KW"/>
</dbReference>
<evidence type="ECO:0000256" key="11">
    <source>
        <dbReference type="ARBA" id="ARBA00023098"/>
    </source>
</evidence>
<dbReference type="InterPro" id="IPR052214">
    <property type="entry name" value="DAG_Lipase-Related"/>
</dbReference>
<keyword evidence="9" id="KW-0442">Lipid degradation</keyword>
<comment type="subcellular location">
    <subcellularLocation>
        <location evidence="2">Cell membrane</location>
        <topology evidence="2">Multi-pass membrane protein</topology>
    </subcellularLocation>
</comment>
<evidence type="ECO:0000256" key="9">
    <source>
        <dbReference type="ARBA" id="ARBA00022963"/>
    </source>
</evidence>
<dbReference type="GO" id="GO:0046872">
    <property type="term" value="F:metal ion binding"/>
    <property type="evidence" value="ECO:0007669"/>
    <property type="project" value="UniProtKB-KW"/>
</dbReference>
<dbReference type="Gene3D" id="3.40.50.1820">
    <property type="entry name" value="alpha/beta hydrolase"/>
    <property type="match status" value="1"/>
</dbReference>
<keyword evidence="6" id="KW-0479">Metal-binding</keyword>
<evidence type="ECO:0000256" key="7">
    <source>
        <dbReference type="ARBA" id="ARBA00022801"/>
    </source>
</evidence>
<reference evidence="17" key="1">
    <citation type="submission" date="2015-04" db="EMBL/GenBank/DDBJ databases">
        <title>The genome sequence of the plant pathogenic Rhizarian Plasmodiophora brassicae reveals insights in its biotrophic life cycle and the origin of chitin synthesis.</title>
        <authorList>
            <person name="Schwelm A."/>
            <person name="Fogelqvist J."/>
            <person name="Knaust A."/>
            <person name="Julke S."/>
            <person name="Lilja T."/>
            <person name="Dhandapani V."/>
            <person name="Bonilla-Rosso G."/>
            <person name="Karlsson M."/>
            <person name="Shevchenko A."/>
            <person name="Choi S.R."/>
            <person name="Kim H.G."/>
            <person name="Park J.Y."/>
            <person name="Lim Y.P."/>
            <person name="Ludwig-Muller J."/>
            <person name="Dixelius C."/>
        </authorList>
    </citation>
    <scope>NUCLEOTIDE SEQUENCE</scope>
    <source>
        <tissue evidence="17">Potato root galls</tissue>
    </source>
</reference>
<evidence type="ECO:0000256" key="2">
    <source>
        <dbReference type="ARBA" id="ARBA00004651"/>
    </source>
</evidence>
<comment type="cofactor">
    <cofactor evidence="1">
        <name>Ca(2+)</name>
        <dbReference type="ChEBI" id="CHEBI:29108"/>
    </cofactor>
</comment>
<evidence type="ECO:0000256" key="4">
    <source>
        <dbReference type="ARBA" id="ARBA00022553"/>
    </source>
</evidence>
<evidence type="ECO:0000256" key="1">
    <source>
        <dbReference type="ARBA" id="ARBA00001913"/>
    </source>
</evidence>
<keyword evidence="5 15" id="KW-0812">Transmembrane</keyword>
<keyword evidence="12 15" id="KW-0472">Membrane</keyword>
<keyword evidence="4" id="KW-0597">Phosphoprotein</keyword>
<sequence length="615" mass="69550">MAIKRLSSNESLREGSHVSSEIASGCVALGCKRPVIMGVVLLITLFLHIFLLMFSMFIWYKITSSSNEGVSRTRHVFSLQCVIISSSICVMACTQIARLSIRFMQRSPDQLMVFIRLGRILLFLSAILTAVCHVCLITRAQSLPVARVLLVYMICCWIFIICHSLISTLLSKVIFKFCRRLFSGFVKDRFEVHRDATDYSNVEEIVYDLFNDICKASDVSIVLDSFVLTREYQRYRKKVCNPDIEAGLLDSSKIYDCHNVGDLEFYTRALDYAIAIYGCAVTFMDNPRKYMRQRFFLFFVDAAERRLKGFTRAAGIQADDVIISNFAPTLFLPSYVCFTQHQQKEIWVAISGSSTIEDVLTDLHAHICPVEVPEYEGVYAHSGIWKSAQKMAQELRQSHVLALFLHEHPDYDVIFTGHSLGAATASALMMLLKVIPLDDSAGRAIRAVGFGCPPVFSTKLSEQEFPTLAQVVIADDPVTQMHLHSLKWMISEMTVLTNAMRVSPLRNTMPRRLACNYRQQVKRSVAEFVRSLNLRETEEEIQDYFKLITKKDMHVPLHIPGKIVSLRPSRGVSIESDDGDRGVTEGIIVTSGMFSSHSFSAHHAALTQAIQRRME</sequence>
<dbReference type="EMBL" id="HACM01009539">
    <property type="protein sequence ID" value="CRZ09981.1"/>
    <property type="molecule type" value="Transcribed_RNA"/>
</dbReference>
<dbReference type="GO" id="GO:0005886">
    <property type="term" value="C:plasma membrane"/>
    <property type="evidence" value="ECO:0007669"/>
    <property type="project" value="UniProtKB-SubCell"/>
</dbReference>
<keyword evidence="11" id="KW-0443">Lipid metabolism</keyword>
<evidence type="ECO:0000256" key="6">
    <source>
        <dbReference type="ARBA" id="ARBA00022723"/>
    </source>
</evidence>
<feature type="transmembrane region" description="Helical" evidence="15">
    <location>
        <begin position="146"/>
        <end position="170"/>
    </location>
</feature>
<dbReference type="PANTHER" id="PTHR45792:SF8">
    <property type="entry name" value="DIACYLGLYCEROL LIPASE-ALPHA"/>
    <property type="match status" value="1"/>
</dbReference>
<comment type="catalytic activity">
    <reaction evidence="13">
        <text>a 1,2-diacyl-sn-glycerol + H2O = a 2-acylglycerol + a fatty acid + H(+)</text>
        <dbReference type="Rhea" id="RHEA:33275"/>
        <dbReference type="ChEBI" id="CHEBI:15377"/>
        <dbReference type="ChEBI" id="CHEBI:15378"/>
        <dbReference type="ChEBI" id="CHEBI:17389"/>
        <dbReference type="ChEBI" id="CHEBI:17815"/>
        <dbReference type="ChEBI" id="CHEBI:28868"/>
        <dbReference type="EC" id="3.1.1.116"/>
    </reaction>
    <physiologicalReaction direction="left-to-right" evidence="13">
        <dbReference type="Rhea" id="RHEA:33276"/>
    </physiologicalReaction>
</comment>
<keyword evidence="8" id="KW-0106">Calcium</keyword>
<dbReference type="SUPFAM" id="SSF53474">
    <property type="entry name" value="alpha/beta-Hydrolases"/>
    <property type="match status" value="1"/>
</dbReference>
<keyword evidence="3" id="KW-1003">Cell membrane</keyword>
<feature type="transmembrane region" description="Helical" evidence="15">
    <location>
        <begin position="39"/>
        <end position="62"/>
    </location>
</feature>
<keyword evidence="10 15" id="KW-1133">Transmembrane helix</keyword>
<evidence type="ECO:0000313" key="17">
    <source>
        <dbReference type="EMBL" id="CRZ09981.1"/>
    </source>
</evidence>
<dbReference type="InterPro" id="IPR029058">
    <property type="entry name" value="AB_hydrolase_fold"/>
</dbReference>
<proteinExistence type="predicted"/>
<evidence type="ECO:0000256" key="8">
    <source>
        <dbReference type="ARBA" id="ARBA00022837"/>
    </source>
</evidence>
<evidence type="ECO:0000256" key="10">
    <source>
        <dbReference type="ARBA" id="ARBA00022989"/>
    </source>
</evidence>
<evidence type="ECO:0000256" key="14">
    <source>
        <dbReference type="ARBA" id="ARBA00026104"/>
    </source>
</evidence>
<name>A0A0H5R830_9EUKA</name>
<evidence type="ECO:0000256" key="5">
    <source>
        <dbReference type="ARBA" id="ARBA00022692"/>
    </source>
</evidence>
<dbReference type="EC" id="3.1.1.116" evidence="14"/>
<accession>A0A0H5R830</accession>
<evidence type="ECO:0000256" key="13">
    <source>
        <dbReference type="ARBA" id="ARBA00024531"/>
    </source>
</evidence>
<evidence type="ECO:0000256" key="12">
    <source>
        <dbReference type="ARBA" id="ARBA00023136"/>
    </source>
</evidence>
<evidence type="ECO:0000256" key="15">
    <source>
        <dbReference type="SAM" id="Phobius"/>
    </source>
</evidence>
<protein>
    <recommendedName>
        <fullName evidence="14">sn-1-specific diacylglycerol lipase</fullName>
        <ecNumber evidence="14">3.1.1.116</ecNumber>
    </recommendedName>
</protein>
<dbReference type="AlphaFoldDB" id="A0A0H5R830"/>
<organism evidence="17">
    <name type="scientific">Spongospora subterranea</name>
    <dbReference type="NCBI Taxonomy" id="70186"/>
    <lineage>
        <taxon>Eukaryota</taxon>
        <taxon>Sar</taxon>
        <taxon>Rhizaria</taxon>
        <taxon>Endomyxa</taxon>
        <taxon>Phytomyxea</taxon>
        <taxon>Plasmodiophorida</taxon>
        <taxon>Plasmodiophoridae</taxon>
        <taxon>Spongospora</taxon>
    </lineage>
</organism>
<dbReference type="GO" id="GO:0016298">
    <property type="term" value="F:lipase activity"/>
    <property type="evidence" value="ECO:0007669"/>
    <property type="project" value="TreeGrafter"/>
</dbReference>
<dbReference type="InterPro" id="IPR002921">
    <property type="entry name" value="Fungal_lipase-type"/>
</dbReference>
<keyword evidence="7" id="KW-0378">Hydrolase</keyword>
<feature type="domain" description="Fungal lipase-type" evidence="16">
    <location>
        <begin position="348"/>
        <end position="482"/>
    </location>
</feature>
<feature type="transmembrane region" description="Helical" evidence="15">
    <location>
        <begin position="77"/>
        <end position="99"/>
    </location>
</feature>
<dbReference type="Pfam" id="PF01764">
    <property type="entry name" value="Lipase_3"/>
    <property type="match status" value="1"/>
</dbReference>
<dbReference type="PANTHER" id="PTHR45792">
    <property type="entry name" value="DIACYLGLYCEROL LIPASE HOMOLOG-RELATED"/>
    <property type="match status" value="1"/>
</dbReference>
<feature type="transmembrane region" description="Helical" evidence="15">
    <location>
        <begin position="120"/>
        <end position="140"/>
    </location>
</feature>
<dbReference type="CDD" id="cd00519">
    <property type="entry name" value="Lipase_3"/>
    <property type="match status" value="1"/>
</dbReference>
<evidence type="ECO:0000256" key="3">
    <source>
        <dbReference type="ARBA" id="ARBA00022475"/>
    </source>
</evidence>
<evidence type="ECO:0000259" key="16">
    <source>
        <dbReference type="Pfam" id="PF01764"/>
    </source>
</evidence>